<protein>
    <recommendedName>
        <fullName evidence="8">BHLH domain-containing protein</fullName>
    </recommendedName>
</protein>
<dbReference type="OrthoDB" id="515493at2759"/>
<evidence type="ECO:0000256" key="1">
    <source>
        <dbReference type="ARBA" id="ARBA00004123"/>
    </source>
</evidence>
<dbReference type="CDD" id="cd11446">
    <property type="entry name" value="bHLH_AtILR3_like"/>
    <property type="match status" value="1"/>
</dbReference>
<sequence length="323" mass="36154">MEFIQAPSAPAPPAPDFRQPQPYSSQRSEVELKDGICARRTQKAGREKLRRDRVNEQFVELGNVVDPSRPKNDRATIIVDTIQLLKDLTSQINKLKGEHAILTEESCELMQEKNDLKGEKVALKSDIDNLNVQYQQRLRPMFPWAAMDQTVIMASPSYQFPVPMPMPMPAGPIPMHPSMQPYPFFGNQNHGVVPNPCSTFVPYVTSHTLVEQQSIQHIAPPVNLGKQSPISGRQDLRKEFSEDSKIEKREDSDNVTTDLELKTPGSTEDEDLSPGQKKSSNRWREENIVTEESSSSRCSSSHSIQDSSSNTVVGGKKVDDGEL</sequence>
<feature type="compositionally biased region" description="Basic and acidic residues" evidence="7">
    <location>
        <begin position="234"/>
        <end position="252"/>
    </location>
</feature>
<keyword evidence="4" id="KW-0804">Transcription</keyword>
<evidence type="ECO:0000256" key="5">
    <source>
        <dbReference type="ARBA" id="ARBA00023242"/>
    </source>
</evidence>
<feature type="domain" description="BHLH" evidence="8">
    <location>
        <begin position="38"/>
        <end position="88"/>
    </location>
</feature>
<evidence type="ECO:0000256" key="2">
    <source>
        <dbReference type="ARBA" id="ARBA00023015"/>
    </source>
</evidence>
<dbReference type="InterPro" id="IPR036638">
    <property type="entry name" value="HLH_DNA-bd_sf"/>
</dbReference>
<feature type="region of interest" description="Disordered" evidence="7">
    <location>
        <begin position="1"/>
        <end position="34"/>
    </location>
</feature>
<keyword evidence="10" id="KW-1185">Reference proteome</keyword>
<accession>A0A6A1V466</accession>
<feature type="coiled-coil region" evidence="6">
    <location>
        <begin position="78"/>
        <end position="133"/>
    </location>
</feature>
<dbReference type="InterPro" id="IPR044579">
    <property type="entry name" value="bHLH11/121"/>
</dbReference>
<evidence type="ECO:0000256" key="7">
    <source>
        <dbReference type="SAM" id="MobiDB-lite"/>
    </source>
</evidence>
<evidence type="ECO:0000313" key="10">
    <source>
        <dbReference type="Proteomes" id="UP000516437"/>
    </source>
</evidence>
<dbReference type="PANTHER" id="PTHR47001">
    <property type="entry name" value="TRANSCRIPTION FACTOR BHLH121"/>
    <property type="match status" value="1"/>
</dbReference>
<dbReference type="GO" id="GO:0003677">
    <property type="term" value="F:DNA binding"/>
    <property type="evidence" value="ECO:0007669"/>
    <property type="project" value="UniProtKB-KW"/>
</dbReference>
<organism evidence="9 10">
    <name type="scientific">Morella rubra</name>
    <name type="common">Chinese bayberry</name>
    <dbReference type="NCBI Taxonomy" id="262757"/>
    <lineage>
        <taxon>Eukaryota</taxon>
        <taxon>Viridiplantae</taxon>
        <taxon>Streptophyta</taxon>
        <taxon>Embryophyta</taxon>
        <taxon>Tracheophyta</taxon>
        <taxon>Spermatophyta</taxon>
        <taxon>Magnoliopsida</taxon>
        <taxon>eudicotyledons</taxon>
        <taxon>Gunneridae</taxon>
        <taxon>Pentapetalae</taxon>
        <taxon>rosids</taxon>
        <taxon>fabids</taxon>
        <taxon>Fagales</taxon>
        <taxon>Myricaceae</taxon>
        <taxon>Morella</taxon>
    </lineage>
</organism>
<dbReference type="InterPro" id="IPR011598">
    <property type="entry name" value="bHLH_dom"/>
</dbReference>
<dbReference type="GO" id="GO:0005634">
    <property type="term" value="C:nucleus"/>
    <property type="evidence" value="ECO:0007669"/>
    <property type="project" value="UniProtKB-SubCell"/>
</dbReference>
<evidence type="ECO:0000313" key="9">
    <source>
        <dbReference type="EMBL" id="KAB1207582.1"/>
    </source>
</evidence>
<evidence type="ECO:0000256" key="4">
    <source>
        <dbReference type="ARBA" id="ARBA00023163"/>
    </source>
</evidence>
<evidence type="ECO:0000259" key="8">
    <source>
        <dbReference type="PROSITE" id="PS50888"/>
    </source>
</evidence>
<keyword evidence="2" id="KW-0805">Transcription regulation</keyword>
<feature type="region of interest" description="Disordered" evidence="7">
    <location>
        <begin position="220"/>
        <end position="323"/>
    </location>
</feature>
<proteinExistence type="predicted"/>
<keyword evidence="6" id="KW-0175">Coiled coil</keyword>
<dbReference type="GO" id="GO:0003700">
    <property type="term" value="F:DNA-binding transcription factor activity"/>
    <property type="evidence" value="ECO:0007669"/>
    <property type="project" value="InterPro"/>
</dbReference>
<dbReference type="AlphaFoldDB" id="A0A6A1V466"/>
<keyword evidence="5" id="KW-0539">Nucleus</keyword>
<comment type="caution">
    <text evidence="9">The sequence shown here is derived from an EMBL/GenBank/DDBJ whole genome shotgun (WGS) entry which is preliminary data.</text>
</comment>
<dbReference type="Pfam" id="PF23177">
    <property type="entry name" value="bHLH_IRO3"/>
    <property type="match status" value="1"/>
</dbReference>
<dbReference type="SUPFAM" id="SSF47459">
    <property type="entry name" value="HLH, helix-loop-helix DNA-binding domain"/>
    <property type="match status" value="1"/>
</dbReference>
<reference evidence="9 10" key="1">
    <citation type="journal article" date="2019" name="Plant Biotechnol. J.">
        <title>The red bayberry genome and genetic basis of sex determination.</title>
        <authorList>
            <person name="Jia H.M."/>
            <person name="Jia H.J."/>
            <person name="Cai Q.L."/>
            <person name="Wang Y."/>
            <person name="Zhao H.B."/>
            <person name="Yang W.F."/>
            <person name="Wang G.Y."/>
            <person name="Li Y.H."/>
            <person name="Zhan D.L."/>
            <person name="Shen Y.T."/>
            <person name="Niu Q.F."/>
            <person name="Chang L."/>
            <person name="Qiu J."/>
            <person name="Zhao L."/>
            <person name="Xie H.B."/>
            <person name="Fu W.Y."/>
            <person name="Jin J."/>
            <person name="Li X.W."/>
            <person name="Jiao Y."/>
            <person name="Zhou C.C."/>
            <person name="Tu T."/>
            <person name="Chai C.Y."/>
            <person name="Gao J.L."/>
            <person name="Fan L.J."/>
            <person name="van de Weg E."/>
            <person name="Wang J.Y."/>
            <person name="Gao Z.S."/>
        </authorList>
    </citation>
    <scope>NUCLEOTIDE SEQUENCE [LARGE SCALE GENOMIC DNA]</scope>
    <source>
        <tissue evidence="9">Leaves</tissue>
    </source>
</reference>
<dbReference type="PANTHER" id="PTHR47001:SF3">
    <property type="entry name" value="TRANSCRIPTION FACTOR BHLH121"/>
    <property type="match status" value="1"/>
</dbReference>
<dbReference type="Proteomes" id="UP000516437">
    <property type="component" value="Chromosome 7"/>
</dbReference>
<dbReference type="Gene3D" id="4.10.280.10">
    <property type="entry name" value="Helix-loop-helix DNA-binding domain"/>
    <property type="match status" value="1"/>
</dbReference>
<dbReference type="InterPro" id="IPR057075">
    <property type="entry name" value="bHLH_IRO3"/>
</dbReference>
<name>A0A6A1V466_9ROSI</name>
<dbReference type="GO" id="GO:0046983">
    <property type="term" value="F:protein dimerization activity"/>
    <property type="evidence" value="ECO:0007669"/>
    <property type="project" value="InterPro"/>
</dbReference>
<comment type="subcellular location">
    <subcellularLocation>
        <location evidence="1">Nucleus</location>
    </subcellularLocation>
</comment>
<dbReference type="EMBL" id="RXIC02000025">
    <property type="protein sequence ID" value="KAB1207582.1"/>
    <property type="molecule type" value="Genomic_DNA"/>
</dbReference>
<evidence type="ECO:0000256" key="6">
    <source>
        <dbReference type="SAM" id="Coils"/>
    </source>
</evidence>
<feature type="compositionally biased region" description="Low complexity" evidence="7">
    <location>
        <begin position="293"/>
        <end position="309"/>
    </location>
</feature>
<gene>
    <name evidence="9" type="ORF">CJ030_MR7G022884</name>
</gene>
<dbReference type="PROSITE" id="PS50888">
    <property type="entry name" value="BHLH"/>
    <property type="match status" value="1"/>
</dbReference>
<dbReference type="GO" id="GO:0006879">
    <property type="term" value="P:intracellular iron ion homeostasis"/>
    <property type="evidence" value="ECO:0007669"/>
    <property type="project" value="InterPro"/>
</dbReference>
<keyword evidence="3" id="KW-0238">DNA-binding</keyword>
<evidence type="ECO:0000256" key="3">
    <source>
        <dbReference type="ARBA" id="ARBA00023125"/>
    </source>
</evidence>